<feature type="chain" id="PRO_5046310032" description="SMP-30/Gluconolactonase/LRE-like region domain-containing protein" evidence="1">
    <location>
        <begin position="24"/>
        <end position="270"/>
    </location>
</feature>
<evidence type="ECO:0008006" key="4">
    <source>
        <dbReference type="Google" id="ProtNLM"/>
    </source>
</evidence>
<dbReference type="InterPro" id="IPR011042">
    <property type="entry name" value="6-blade_b-propeller_TolB-like"/>
</dbReference>
<name>A0ABS7UH54_9ACTN</name>
<protein>
    <recommendedName>
        <fullName evidence="4">SMP-30/Gluconolactonase/LRE-like region domain-containing protein</fullName>
    </recommendedName>
</protein>
<evidence type="ECO:0000256" key="1">
    <source>
        <dbReference type="SAM" id="SignalP"/>
    </source>
</evidence>
<reference evidence="2 3" key="1">
    <citation type="submission" date="2021-09" db="EMBL/GenBank/DDBJ databases">
        <title>Whole genome sequence of Nocardioides sp. GBK3QG-3.</title>
        <authorList>
            <person name="Tuo L."/>
        </authorList>
    </citation>
    <scope>NUCLEOTIDE SEQUENCE [LARGE SCALE GENOMIC DNA]</scope>
    <source>
        <strain evidence="2 3">GBK3QG-3</strain>
    </source>
</reference>
<evidence type="ECO:0000313" key="3">
    <source>
        <dbReference type="Proteomes" id="UP000780875"/>
    </source>
</evidence>
<keyword evidence="1" id="KW-0732">Signal</keyword>
<comment type="caution">
    <text evidence="2">The sequence shown here is derived from an EMBL/GenBank/DDBJ whole genome shotgun (WGS) entry which is preliminary data.</text>
</comment>
<keyword evidence="3" id="KW-1185">Reference proteome</keyword>
<gene>
    <name evidence="2" type="ORF">K8U61_19285</name>
</gene>
<dbReference type="EMBL" id="JAIQZJ010000013">
    <property type="protein sequence ID" value="MBZ5740326.1"/>
    <property type="molecule type" value="Genomic_DNA"/>
</dbReference>
<organism evidence="2 3">
    <name type="scientific">Nocardioides mangrovi</name>
    <dbReference type="NCBI Taxonomy" id="2874580"/>
    <lineage>
        <taxon>Bacteria</taxon>
        <taxon>Bacillati</taxon>
        <taxon>Actinomycetota</taxon>
        <taxon>Actinomycetes</taxon>
        <taxon>Propionibacteriales</taxon>
        <taxon>Nocardioidaceae</taxon>
        <taxon>Nocardioides</taxon>
    </lineage>
</organism>
<proteinExistence type="predicted"/>
<dbReference type="RefSeq" id="WP_224124686.1">
    <property type="nucleotide sequence ID" value="NZ_JAIQZJ010000013.1"/>
</dbReference>
<evidence type="ECO:0000313" key="2">
    <source>
        <dbReference type="EMBL" id="MBZ5740326.1"/>
    </source>
</evidence>
<accession>A0ABS7UH54</accession>
<feature type="signal peptide" evidence="1">
    <location>
        <begin position="1"/>
        <end position="23"/>
    </location>
</feature>
<dbReference type="Proteomes" id="UP000780875">
    <property type="component" value="Unassembled WGS sequence"/>
</dbReference>
<dbReference type="SUPFAM" id="SSF63829">
    <property type="entry name" value="Calcium-dependent phosphotriesterase"/>
    <property type="match status" value="1"/>
</dbReference>
<dbReference type="Gene3D" id="2.120.10.30">
    <property type="entry name" value="TolB, C-terminal domain"/>
    <property type="match status" value="1"/>
</dbReference>
<sequence>MAVVGLLAGVSAAGVLGAAPADAQVTDTVVFAFTDPDVVESSALVVREGLFLTLNDAGNPGRVFVVDPATGDTVGTTDWSTTPVDPEALAPAGDGSVWVGDIGGNLRARSTVQVIDVPVGRTEQTVSAASYDLAYPDGAHDAETLMVNPRTGRLFVATKERTENGSLYRAPKTLSASSPNPLKRVAAVIPVATDGSFFPDGHFLIIRDYRRAAVYRFPSMELLGTFRLPRQTQGEGLAIDERGRVYLSSEGQYSQVLQVSMPRRIKKQVK</sequence>